<evidence type="ECO:0000313" key="2">
    <source>
        <dbReference type="Proteomes" id="UP000479710"/>
    </source>
</evidence>
<dbReference type="Proteomes" id="UP000479710">
    <property type="component" value="Unassembled WGS sequence"/>
</dbReference>
<sequence>MADDQENKLTLALFSDPPATKGMYDGWVAFPSEDTPKVTSVWQTLATEAGKVDWELALVETASWRGWGTIRRGSAPSPPPPKLVCLRAGVLRFPTSSSAGGGEFGEVTSFVALPLSALRRLVASSTRWRKIWSFEE</sequence>
<name>A0A6G1BUG9_9ORYZ</name>
<organism evidence="1 2">
    <name type="scientific">Oryza meyeriana var. granulata</name>
    <dbReference type="NCBI Taxonomy" id="110450"/>
    <lineage>
        <taxon>Eukaryota</taxon>
        <taxon>Viridiplantae</taxon>
        <taxon>Streptophyta</taxon>
        <taxon>Embryophyta</taxon>
        <taxon>Tracheophyta</taxon>
        <taxon>Spermatophyta</taxon>
        <taxon>Magnoliopsida</taxon>
        <taxon>Liliopsida</taxon>
        <taxon>Poales</taxon>
        <taxon>Poaceae</taxon>
        <taxon>BOP clade</taxon>
        <taxon>Oryzoideae</taxon>
        <taxon>Oryzeae</taxon>
        <taxon>Oryzinae</taxon>
        <taxon>Oryza</taxon>
        <taxon>Oryza meyeriana</taxon>
    </lineage>
</organism>
<dbReference type="EMBL" id="SPHZ02000011">
    <property type="protein sequence ID" value="KAF0891985.1"/>
    <property type="molecule type" value="Genomic_DNA"/>
</dbReference>
<proteinExistence type="predicted"/>
<accession>A0A6G1BUG9</accession>
<protein>
    <submittedName>
        <fullName evidence="1">Uncharacterized protein</fullName>
    </submittedName>
</protein>
<reference evidence="1 2" key="1">
    <citation type="submission" date="2019-11" db="EMBL/GenBank/DDBJ databases">
        <title>Whole genome sequence of Oryza granulata.</title>
        <authorList>
            <person name="Li W."/>
        </authorList>
    </citation>
    <scope>NUCLEOTIDE SEQUENCE [LARGE SCALE GENOMIC DNA]</scope>
    <source>
        <strain evidence="2">cv. Menghai</strain>
        <tissue evidence="1">Leaf</tissue>
    </source>
</reference>
<keyword evidence="2" id="KW-1185">Reference proteome</keyword>
<evidence type="ECO:0000313" key="1">
    <source>
        <dbReference type="EMBL" id="KAF0891985.1"/>
    </source>
</evidence>
<dbReference type="AlphaFoldDB" id="A0A6G1BUG9"/>
<gene>
    <name evidence="1" type="ORF">E2562_011361</name>
</gene>
<comment type="caution">
    <text evidence="1">The sequence shown here is derived from an EMBL/GenBank/DDBJ whole genome shotgun (WGS) entry which is preliminary data.</text>
</comment>